<evidence type="ECO:0000313" key="1">
    <source>
        <dbReference type="EMBL" id="ACR37112.1"/>
    </source>
</evidence>
<organism evidence="1">
    <name type="scientific">Zea mays</name>
    <name type="common">Maize</name>
    <dbReference type="NCBI Taxonomy" id="4577"/>
    <lineage>
        <taxon>Eukaryota</taxon>
        <taxon>Viridiplantae</taxon>
        <taxon>Streptophyta</taxon>
        <taxon>Embryophyta</taxon>
        <taxon>Tracheophyta</taxon>
        <taxon>Spermatophyta</taxon>
        <taxon>Magnoliopsida</taxon>
        <taxon>Liliopsida</taxon>
        <taxon>Poales</taxon>
        <taxon>Poaceae</taxon>
        <taxon>PACMAD clade</taxon>
        <taxon>Panicoideae</taxon>
        <taxon>Andropogonodae</taxon>
        <taxon>Andropogoneae</taxon>
        <taxon>Tripsacinae</taxon>
        <taxon>Zea</taxon>
    </lineage>
</organism>
<name>C4J7G2_MAIZE</name>
<sequence length="30" mass="3366">MSRMCYILLGCAHDVFVNQKLLPGTISLLE</sequence>
<dbReference type="AlphaFoldDB" id="C4J7G2"/>
<dbReference type="EMBL" id="BT086759">
    <property type="protein sequence ID" value="ACR37112.1"/>
    <property type="molecule type" value="mRNA"/>
</dbReference>
<accession>C4J7G2</accession>
<reference evidence="1" key="1">
    <citation type="journal article" date="2009" name="PLoS Genet.">
        <title>Sequencing, mapping, and analysis of 27,455 maize full-length cDNAs.</title>
        <authorList>
            <person name="Soderlund C."/>
            <person name="Descour A."/>
            <person name="Kudrna D."/>
            <person name="Bomhoff M."/>
            <person name="Boyd L."/>
            <person name="Currie J."/>
            <person name="Angelova A."/>
            <person name="Collura K."/>
            <person name="Wissotski M."/>
            <person name="Ashley E."/>
            <person name="Morrow D."/>
            <person name="Fernandes J."/>
            <person name="Walbot V."/>
            <person name="Yu Y."/>
        </authorList>
    </citation>
    <scope>NUCLEOTIDE SEQUENCE</scope>
    <source>
        <strain evidence="1">B73</strain>
    </source>
</reference>
<proteinExistence type="evidence at transcript level"/>
<protein>
    <submittedName>
        <fullName evidence="1">Uncharacterized protein</fullName>
    </submittedName>
</protein>